<dbReference type="GO" id="GO:0000160">
    <property type="term" value="P:phosphorelay signal transduction system"/>
    <property type="evidence" value="ECO:0007669"/>
    <property type="project" value="InterPro"/>
</dbReference>
<proteinExistence type="predicted"/>
<dbReference type="InterPro" id="IPR001789">
    <property type="entry name" value="Sig_transdc_resp-reg_receiver"/>
</dbReference>
<accession>A0A2I8ES05</accession>
<dbReference type="Pfam" id="PF00072">
    <property type="entry name" value="Response_reg"/>
    <property type="match status" value="1"/>
</dbReference>
<gene>
    <name evidence="4" type="ORF">C2L65_22485</name>
    <name evidence="5" type="ORF">PTKU64_59230</name>
</gene>
<dbReference type="AlphaFoldDB" id="A0A2I8ES05"/>
<feature type="modified residue" description="4-aspartylphosphate" evidence="2">
    <location>
        <position position="62"/>
    </location>
</feature>
<evidence type="ECO:0000313" key="6">
    <source>
        <dbReference type="Proteomes" id="UP000243502"/>
    </source>
</evidence>
<feature type="domain" description="Response regulatory" evidence="3">
    <location>
        <begin position="13"/>
        <end position="124"/>
    </location>
</feature>
<dbReference type="EMBL" id="AP024956">
    <property type="protein sequence ID" value="BCZ82248.1"/>
    <property type="molecule type" value="Genomic_DNA"/>
</dbReference>
<dbReference type="SMART" id="SM00448">
    <property type="entry name" value="REC"/>
    <property type="match status" value="1"/>
</dbReference>
<dbReference type="SUPFAM" id="SSF52172">
    <property type="entry name" value="CheY-like"/>
    <property type="match status" value="1"/>
</dbReference>
<evidence type="ECO:0000313" key="4">
    <source>
        <dbReference type="EMBL" id="AUT62395.1"/>
    </source>
</evidence>
<dbReference type="InterPro" id="IPR050595">
    <property type="entry name" value="Bact_response_regulator"/>
</dbReference>
<dbReference type="KEGG" id="pter:C2L65_22485"/>
<organism evidence="4 6">
    <name type="scientific">Paraburkholderia terrae</name>
    <dbReference type="NCBI Taxonomy" id="311230"/>
    <lineage>
        <taxon>Bacteria</taxon>
        <taxon>Pseudomonadati</taxon>
        <taxon>Pseudomonadota</taxon>
        <taxon>Betaproteobacteria</taxon>
        <taxon>Burkholderiales</taxon>
        <taxon>Burkholderiaceae</taxon>
        <taxon>Paraburkholderia</taxon>
    </lineage>
</organism>
<dbReference type="PANTHER" id="PTHR44591">
    <property type="entry name" value="STRESS RESPONSE REGULATOR PROTEIN 1"/>
    <property type="match status" value="1"/>
</dbReference>
<reference evidence="5 7" key="2">
    <citation type="journal article" date="2022" name="Front. Microbiol.">
        <title>Identification and characterization of a novel class of self-sufficient cytochrome P450 hydroxylase involved in cyclohexanecarboxylate degradation in Paraburkholderia terrae strain KU-64.</title>
        <authorList>
            <person name="Yamamoto T."/>
            <person name="Hasegawa Y."/>
            <person name="Iwaki H."/>
        </authorList>
    </citation>
    <scope>NUCLEOTIDE SEQUENCE [LARGE SCALE GENOMIC DNA]</scope>
    <source>
        <strain evidence="5 7">KU-64</strain>
    </source>
</reference>
<dbReference type="Gene3D" id="3.40.50.2300">
    <property type="match status" value="1"/>
</dbReference>
<evidence type="ECO:0000256" key="2">
    <source>
        <dbReference type="PROSITE-ProRule" id="PRU00169"/>
    </source>
</evidence>
<dbReference type="EMBL" id="CP026112">
    <property type="protein sequence ID" value="AUT62395.1"/>
    <property type="molecule type" value="Genomic_DNA"/>
</dbReference>
<evidence type="ECO:0000313" key="7">
    <source>
        <dbReference type="Proteomes" id="UP001319874"/>
    </source>
</evidence>
<dbReference type="InterPro" id="IPR011006">
    <property type="entry name" value="CheY-like_superfamily"/>
</dbReference>
<protein>
    <submittedName>
        <fullName evidence="4">Response regulator</fullName>
    </submittedName>
</protein>
<keyword evidence="1 2" id="KW-0597">Phosphoprotein</keyword>
<dbReference type="PROSITE" id="PS50110">
    <property type="entry name" value="RESPONSE_REGULATORY"/>
    <property type="match status" value="1"/>
</dbReference>
<dbReference type="Proteomes" id="UP001319874">
    <property type="component" value="Chromosome 2"/>
</dbReference>
<evidence type="ECO:0000256" key="1">
    <source>
        <dbReference type="ARBA" id="ARBA00022553"/>
    </source>
</evidence>
<name>A0A2I8ES05_9BURK</name>
<sequence>MNVSSRSTDERPAILLVDDATDALEAWALLLRMEGFEVVTATGGLDAWHKVQQSPPALVITDLMMPGMNGLALCRALKADSRLEFIPIILWTAATISVGEPVFDRFLVKPVLLDTLLEHIRVLLVGP</sequence>
<dbReference type="PANTHER" id="PTHR44591:SF3">
    <property type="entry name" value="RESPONSE REGULATORY DOMAIN-CONTAINING PROTEIN"/>
    <property type="match status" value="1"/>
</dbReference>
<evidence type="ECO:0000259" key="3">
    <source>
        <dbReference type="PROSITE" id="PS50110"/>
    </source>
</evidence>
<evidence type="ECO:0000313" key="5">
    <source>
        <dbReference type="EMBL" id="BCZ82248.1"/>
    </source>
</evidence>
<keyword evidence="7" id="KW-1185">Reference proteome</keyword>
<dbReference type="Proteomes" id="UP000243502">
    <property type="component" value="Chromosome 2"/>
</dbReference>
<reference evidence="4 6" key="1">
    <citation type="submission" date="2018-01" db="EMBL/GenBank/DDBJ databases">
        <title>Species boundaries and ecological features among Paraburkholderia terrae DSMZ17804T, P. hospita DSMZ17164T and P. caribensis DSMZ13236T.</title>
        <authorList>
            <person name="Pratama A.A."/>
        </authorList>
    </citation>
    <scope>NUCLEOTIDE SEQUENCE [LARGE SCALE GENOMIC DNA]</scope>
    <source>
        <strain evidence="4 6">DSM 17804</strain>
    </source>
</reference>
<dbReference type="OrthoDB" id="9800897at2"/>